<name>A0AAD4NBG6_9BILA</name>
<proteinExistence type="predicted"/>
<protein>
    <submittedName>
        <fullName evidence="1">Uncharacterized protein</fullName>
    </submittedName>
</protein>
<sequence>MPAAFGGLRHVVVAAGEAGRIEFRSAFFFRYQLFETYKMRYHTHLQRVWIVRYDVLAFWDGTGKLIDYYIVDIFRFLASTTPSDFQLYITDIVLGRTASSGDTDSSSHGQFITWDNSSPGTVHHLGQFITWDNSSPGQFIT</sequence>
<reference evidence="1" key="1">
    <citation type="submission" date="2022-01" db="EMBL/GenBank/DDBJ databases">
        <title>Genome Sequence Resource for Two Populations of Ditylenchus destructor, the Migratory Endoparasitic Phytonematode.</title>
        <authorList>
            <person name="Zhang H."/>
            <person name="Lin R."/>
            <person name="Xie B."/>
        </authorList>
    </citation>
    <scope>NUCLEOTIDE SEQUENCE</scope>
    <source>
        <strain evidence="1">BazhouSP</strain>
    </source>
</reference>
<comment type="caution">
    <text evidence="1">The sequence shown here is derived from an EMBL/GenBank/DDBJ whole genome shotgun (WGS) entry which is preliminary data.</text>
</comment>
<accession>A0AAD4NBG6</accession>
<dbReference type="EMBL" id="JAKKPZ010000004">
    <property type="protein sequence ID" value="KAI1722116.1"/>
    <property type="molecule type" value="Genomic_DNA"/>
</dbReference>
<evidence type="ECO:0000313" key="2">
    <source>
        <dbReference type="Proteomes" id="UP001201812"/>
    </source>
</evidence>
<organism evidence="1 2">
    <name type="scientific">Ditylenchus destructor</name>
    <dbReference type="NCBI Taxonomy" id="166010"/>
    <lineage>
        <taxon>Eukaryota</taxon>
        <taxon>Metazoa</taxon>
        <taxon>Ecdysozoa</taxon>
        <taxon>Nematoda</taxon>
        <taxon>Chromadorea</taxon>
        <taxon>Rhabditida</taxon>
        <taxon>Tylenchina</taxon>
        <taxon>Tylenchomorpha</taxon>
        <taxon>Sphaerularioidea</taxon>
        <taxon>Anguinidae</taxon>
        <taxon>Anguininae</taxon>
        <taxon>Ditylenchus</taxon>
    </lineage>
</organism>
<dbReference type="AlphaFoldDB" id="A0AAD4NBG6"/>
<evidence type="ECO:0000313" key="1">
    <source>
        <dbReference type="EMBL" id="KAI1722116.1"/>
    </source>
</evidence>
<dbReference type="Proteomes" id="UP001201812">
    <property type="component" value="Unassembled WGS sequence"/>
</dbReference>
<keyword evidence="2" id="KW-1185">Reference proteome</keyword>
<gene>
    <name evidence="1" type="ORF">DdX_04420</name>
</gene>